<dbReference type="PANTHER" id="PTHR11742:SF55">
    <property type="entry name" value="ENDOPLASMIC RETICULUM MANNOSYL-OLIGOSACCHARIDE 1,2-ALPHA-MANNOSIDASE"/>
    <property type="match status" value="1"/>
</dbReference>
<evidence type="ECO:0000256" key="11">
    <source>
        <dbReference type="PIRSR" id="PIRSR601382-2"/>
    </source>
</evidence>
<dbReference type="GO" id="GO:0036503">
    <property type="term" value="P:ERAD pathway"/>
    <property type="evidence" value="ECO:0007669"/>
    <property type="project" value="UniProtKB-ARBA"/>
</dbReference>
<feature type="active site" evidence="10">
    <location>
        <position position="494"/>
    </location>
</feature>
<keyword evidence="5 13" id="KW-0378">Hydrolase</keyword>
<dbReference type="GO" id="GO:0004571">
    <property type="term" value="F:mannosyl-oligosaccharide 1,2-alpha-mannosidase activity"/>
    <property type="evidence" value="ECO:0007669"/>
    <property type="project" value="UniProtKB-EC"/>
</dbReference>
<keyword evidence="16" id="KW-1185">Reference proteome</keyword>
<dbReference type="GO" id="GO:0005509">
    <property type="term" value="F:calcium ion binding"/>
    <property type="evidence" value="ECO:0007669"/>
    <property type="project" value="InterPro"/>
</dbReference>
<evidence type="ECO:0000256" key="9">
    <source>
        <dbReference type="ARBA" id="ARBA00048605"/>
    </source>
</evidence>
<gene>
    <name evidence="15" type="ORF">BDV98DRAFT_537421</name>
</gene>
<feature type="disulfide bond" evidence="12">
    <location>
        <begin position="355"/>
        <end position="418"/>
    </location>
</feature>
<evidence type="ECO:0000256" key="14">
    <source>
        <dbReference type="SAM" id="Phobius"/>
    </source>
</evidence>
<dbReference type="STRING" id="1884261.A0A5C3Q1M5"/>
<keyword evidence="14" id="KW-0812">Transmembrane</keyword>
<sequence>MSSPHRPSYSHTALTHKRTARVGIFLIVAGVALYALYGHALRTAILSVENPFGSPYTDDIPAPDVDWNSRAEQVKGSFKHAYHGYEKHAAPADELKPISKSKHNPFNGWGVTIFDSLDTMHLMGLKDEFQRALTVVEDATFAMPTSENLYAPYFETVIRYLGGLLAAYALSGERILLTKADELAELLEPAFNTSSGLPHFGINTSTGNVTSTIDVGLAEVASLQLEYSYLAKVTGKRKWAQRSQKVIKTLYDADVDLTGGMLPTRWNISSGRPIGADISVGGQADSAHEYLLKHHLLTADTDKESLELYLRATTHILTRLLYVSPKRHLLYATNTRRPSRTLNDWPTHDFEHLSCFLPGLLALGAHSLPLDNLQSRLRNLPENHDYGRAREGYTMLGQQNQSLKEMHMTAAEGLAMTCWLSYADQPTGLGPEIMRMVSLVNSKTQAALWIDAMAKWKWSGKRGSPPGTGAKRPTLSRQDQDYIVWRPEYLLRPETIESFYIMWKVTGDARWRQRGWLIYQAIERETRTDAGYAILQSVAVKNSLKDEMPSFFLAETLKYLYLLFREDDVLPLDKWVMNTEGHPFPVFTPDL</sequence>
<dbReference type="Proteomes" id="UP000305067">
    <property type="component" value="Unassembled WGS sequence"/>
</dbReference>
<comment type="similarity">
    <text evidence="3 13">Belongs to the glycosyl hydrolase 47 family.</text>
</comment>
<organism evidence="15 16">
    <name type="scientific">Pterulicium gracile</name>
    <dbReference type="NCBI Taxonomy" id="1884261"/>
    <lineage>
        <taxon>Eukaryota</taxon>
        <taxon>Fungi</taxon>
        <taxon>Dikarya</taxon>
        <taxon>Basidiomycota</taxon>
        <taxon>Agaricomycotina</taxon>
        <taxon>Agaricomycetes</taxon>
        <taxon>Agaricomycetidae</taxon>
        <taxon>Agaricales</taxon>
        <taxon>Pleurotineae</taxon>
        <taxon>Pterulaceae</taxon>
        <taxon>Pterulicium</taxon>
    </lineage>
</organism>
<dbReference type="AlphaFoldDB" id="A0A5C3Q1M5"/>
<keyword evidence="4 11" id="KW-0479">Metal-binding</keyword>
<keyword evidence="14" id="KW-1133">Transmembrane helix</keyword>
<dbReference type="GO" id="GO:0016020">
    <property type="term" value="C:membrane"/>
    <property type="evidence" value="ECO:0007669"/>
    <property type="project" value="InterPro"/>
</dbReference>
<evidence type="ECO:0000256" key="10">
    <source>
        <dbReference type="PIRSR" id="PIRSR601382-1"/>
    </source>
</evidence>
<dbReference type="Pfam" id="PF01532">
    <property type="entry name" value="Glyco_hydro_47"/>
    <property type="match status" value="1"/>
</dbReference>
<keyword evidence="7 12" id="KW-1015">Disulfide bond</keyword>
<dbReference type="EC" id="3.2.1.-" evidence="13"/>
<dbReference type="PANTHER" id="PTHR11742">
    <property type="entry name" value="MANNOSYL-OLIGOSACCHARIDE ALPHA-1,2-MANNOSIDASE-RELATED"/>
    <property type="match status" value="1"/>
</dbReference>
<evidence type="ECO:0000256" key="8">
    <source>
        <dbReference type="ARBA" id="ARBA00047669"/>
    </source>
</evidence>
<dbReference type="SUPFAM" id="SSF48225">
    <property type="entry name" value="Seven-hairpin glycosidases"/>
    <property type="match status" value="1"/>
</dbReference>
<dbReference type="GO" id="GO:0005975">
    <property type="term" value="P:carbohydrate metabolic process"/>
    <property type="evidence" value="ECO:0007669"/>
    <property type="project" value="InterPro"/>
</dbReference>
<dbReference type="InterPro" id="IPR012341">
    <property type="entry name" value="6hp_glycosidase-like_sf"/>
</dbReference>
<feature type="transmembrane region" description="Helical" evidence="14">
    <location>
        <begin position="20"/>
        <end position="37"/>
    </location>
</feature>
<evidence type="ECO:0000256" key="1">
    <source>
        <dbReference type="ARBA" id="ARBA00001913"/>
    </source>
</evidence>
<dbReference type="InterPro" id="IPR036026">
    <property type="entry name" value="Seven-hairpin_glycosidases"/>
</dbReference>
<feature type="active site" description="Proton donor" evidence="10">
    <location>
        <position position="432"/>
    </location>
</feature>
<keyword evidence="14" id="KW-0472">Membrane</keyword>
<dbReference type="PRINTS" id="PR00747">
    <property type="entry name" value="GLYHDRLASE47"/>
</dbReference>
<evidence type="ECO:0000256" key="13">
    <source>
        <dbReference type="RuleBase" id="RU361193"/>
    </source>
</evidence>
<comment type="pathway">
    <text evidence="2">Protein modification; protein glycosylation.</text>
</comment>
<comment type="cofactor">
    <cofactor evidence="1 11">
        <name>Ca(2+)</name>
        <dbReference type="ChEBI" id="CHEBI:29108"/>
    </cofactor>
</comment>
<dbReference type="Gene3D" id="1.50.10.10">
    <property type="match status" value="1"/>
</dbReference>
<dbReference type="EMBL" id="ML178876">
    <property type="protein sequence ID" value="TFK95721.1"/>
    <property type="molecule type" value="Genomic_DNA"/>
</dbReference>
<dbReference type="InterPro" id="IPR050749">
    <property type="entry name" value="Glycosyl_Hydrolase_47"/>
</dbReference>
<comment type="catalytic activity">
    <reaction evidence="9">
        <text>N(4)-(alpha-D-Man-(1-&gt;2)-alpha-D-Man-(1-&gt;2)-alpha-D-Man-(1-&gt;3)-[alpha-D-Man-(1-&gt;2)-alpha-D-Man-(1-&gt;3)-[alpha-D-Man-(1-&gt;2)-alpha-D-Man-(1-&gt;6)]-alpha-D-Man-(1-&gt;6)]-beta-D-Man-(1-&gt;4)-beta-D-GlcNAc-(1-&gt;4)-beta-D-GlcNAc)-L-asparaginyl-[protein] (N-glucan mannose isomer 9A1,2,3B1,2,3) + 4 H2O = N(4)-(alpha-D-Man-(1-&gt;3)-[alpha-D-Man-(1-&gt;3)-[alpha-D-Man-(1-&gt;6)]-alpha-D-Man-(1-&gt;6)]-beta-D-Man-(1-&gt;4)-beta-D-GlcNAc-(1-&gt;4)-beta-D-GlcNAc)-L-asparaginyl-[protein] (N-glucan mannose isomer 5A1,2) + 4 beta-D-mannose</text>
        <dbReference type="Rhea" id="RHEA:56008"/>
        <dbReference type="Rhea" id="RHEA-COMP:14356"/>
        <dbReference type="Rhea" id="RHEA-COMP:14367"/>
        <dbReference type="ChEBI" id="CHEBI:15377"/>
        <dbReference type="ChEBI" id="CHEBI:28563"/>
        <dbReference type="ChEBI" id="CHEBI:59087"/>
        <dbReference type="ChEBI" id="CHEBI:139493"/>
        <dbReference type="EC" id="3.2.1.113"/>
    </reaction>
</comment>
<evidence type="ECO:0000256" key="2">
    <source>
        <dbReference type="ARBA" id="ARBA00004922"/>
    </source>
</evidence>
<proteinExistence type="inferred from homology"/>
<keyword evidence="6 11" id="KW-0106">Calcium</keyword>
<evidence type="ECO:0000256" key="12">
    <source>
        <dbReference type="PIRSR" id="PIRSR601382-3"/>
    </source>
</evidence>
<dbReference type="GO" id="GO:0005783">
    <property type="term" value="C:endoplasmic reticulum"/>
    <property type="evidence" value="ECO:0007669"/>
    <property type="project" value="TreeGrafter"/>
</dbReference>
<feature type="active site" evidence="10">
    <location>
        <position position="285"/>
    </location>
</feature>
<evidence type="ECO:0000256" key="4">
    <source>
        <dbReference type="ARBA" id="ARBA00022723"/>
    </source>
</evidence>
<protein>
    <recommendedName>
        <fullName evidence="13">alpha-1,2-Mannosidase</fullName>
        <ecNumber evidence="13">3.2.1.-</ecNumber>
    </recommendedName>
</protein>
<reference evidence="15 16" key="1">
    <citation type="journal article" date="2019" name="Nat. Ecol. Evol.">
        <title>Megaphylogeny resolves global patterns of mushroom evolution.</title>
        <authorList>
            <person name="Varga T."/>
            <person name="Krizsan K."/>
            <person name="Foldi C."/>
            <person name="Dima B."/>
            <person name="Sanchez-Garcia M."/>
            <person name="Sanchez-Ramirez S."/>
            <person name="Szollosi G.J."/>
            <person name="Szarkandi J.G."/>
            <person name="Papp V."/>
            <person name="Albert L."/>
            <person name="Andreopoulos W."/>
            <person name="Angelini C."/>
            <person name="Antonin V."/>
            <person name="Barry K.W."/>
            <person name="Bougher N.L."/>
            <person name="Buchanan P."/>
            <person name="Buyck B."/>
            <person name="Bense V."/>
            <person name="Catcheside P."/>
            <person name="Chovatia M."/>
            <person name="Cooper J."/>
            <person name="Damon W."/>
            <person name="Desjardin D."/>
            <person name="Finy P."/>
            <person name="Geml J."/>
            <person name="Haridas S."/>
            <person name="Hughes K."/>
            <person name="Justo A."/>
            <person name="Karasinski D."/>
            <person name="Kautmanova I."/>
            <person name="Kiss B."/>
            <person name="Kocsube S."/>
            <person name="Kotiranta H."/>
            <person name="LaButti K.M."/>
            <person name="Lechner B.E."/>
            <person name="Liimatainen K."/>
            <person name="Lipzen A."/>
            <person name="Lukacs Z."/>
            <person name="Mihaltcheva S."/>
            <person name="Morgado L.N."/>
            <person name="Niskanen T."/>
            <person name="Noordeloos M.E."/>
            <person name="Ohm R.A."/>
            <person name="Ortiz-Santana B."/>
            <person name="Ovrebo C."/>
            <person name="Racz N."/>
            <person name="Riley R."/>
            <person name="Savchenko A."/>
            <person name="Shiryaev A."/>
            <person name="Soop K."/>
            <person name="Spirin V."/>
            <person name="Szebenyi C."/>
            <person name="Tomsovsky M."/>
            <person name="Tulloss R.E."/>
            <person name="Uehling J."/>
            <person name="Grigoriev I.V."/>
            <person name="Vagvolgyi C."/>
            <person name="Papp T."/>
            <person name="Martin F.M."/>
            <person name="Miettinen O."/>
            <person name="Hibbett D.S."/>
            <person name="Nagy L.G."/>
        </authorList>
    </citation>
    <scope>NUCLEOTIDE SEQUENCE [LARGE SCALE GENOMIC DNA]</scope>
    <source>
        <strain evidence="15 16">CBS 309.79</strain>
    </source>
</reference>
<dbReference type="OrthoDB" id="8118055at2759"/>
<comment type="catalytic activity">
    <reaction evidence="8">
        <text>N(4)-(alpha-D-Man-(1-&gt;2)-alpha-D-Man-(1-&gt;2)-alpha-D-Man-(1-&gt;3)-[alpha-D-Man-(1-&gt;3)-[alpha-D-Man-(1-&gt;2)-alpha-D-Man-(1-&gt;6)]-alpha-D-Man-(1-&gt;6)]-beta-D-Man-(1-&gt;4)-beta-D-GlcNAc-(1-&gt;4)-beta-D-GlcNAc)-L-asparaginyl-[protein] (N-glucan mannose isomer 8A1,2,3B1,3) + 3 H2O = N(4)-(alpha-D-Man-(1-&gt;3)-[alpha-D-Man-(1-&gt;3)-[alpha-D-Man-(1-&gt;6)]-alpha-D-Man-(1-&gt;6)]-beta-D-Man-(1-&gt;4)-beta-D-GlcNAc-(1-&gt;4)-beta-D-GlcNAc)-L-asparaginyl-[protein] (N-glucan mannose isomer 5A1,2) + 3 beta-D-mannose</text>
        <dbReference type="Rhea" id="RHEA:56028"/>
        <dbReference type="Rhea" id="RHEA-COMP:14358"/>
        <dbReference type="Rhea" id="RHEA-COMP:14367"/>
        <dbReference type="ChEBI" id="CHEBI:15377"/>
        <dbReference type="ChEBI" id="CHEBI:28563"/>
        <dbReference type="ChEBI" id="CHEBI:59087"/>
        <dbReference type="ChEBI" id="CHEBI:60628"/>
        <dbReference type="EC" id="3.2.1.113"/>
    </reaction>
</comment>
<dbReference type="InterPro" id="IPR001382">
    <property type="entry name" value="Glyco_hydro_47"/>
</dbReference>
<evidence type="ECO:0000313" key="15">
    <source>
        <dbReference type="EMBL" id="TFK95721.1"/>
    </source>
</evidence>
<accession>A0A5C3Q1M5</accession>
<feature type="binding site" evidence="11">
    <location>
        <position position="579"/>
    </location>
    <ligand>
        <name>Ca(2+)</name>
        <dbReference type="ChEBI" id="CHEBI:29108"/>
    </ligand>
</feature>
<evidence type="ECO:0000256" key="3">
    <source>
        <dbReference type="ARBA" id="ARBA00007658"/>
    </source>
</evidence>
<feature type="active site" description="Proton donor" evidence="10">
    <location>
        <position position="155"/>
    </location>
</feature>
<evidence type="ECO:0000256" key="5">
    <source>
        <dbReference type="ARBA" id="ARBA00022801"/>
    </source>
</evidence>
<evidence type="ECO:0000313" key="16">
    <source>
        <dbReference type="Proteomes" id="UP000305067"/>
    </source>
</evidence>
<evidence type="ECO:0000256" key="7">
    <source>
        <dbReference type="ARBA" id="ARBA00023157"/>
    </source>
</evidence>
<keyword evidence="13" id="KW-0326">Glycosidase</keyword>
<evidence type="ECO:0000256" key="6">
    <source>
        <dbReference type="ARBA" id="ARBA00022837"/>
    </source>
</evidence>
<name>A0A5C3Q1M5_9AGAR</name>